<organism evidence="9 10">
    <name type="scientific">Olea europaea subsp. europaea</name>
    <dbReference type="NCBI Taxonomy" id="158383"/>
    <lineage>
        <taxon>Eukaryota</taxon>
        <taxon>Viridiplantae</taxon>
        <taxon>Streptophyta</taxon>
        <taxon>Embryophyta</taxon>
        <taxon>Tracheophyta</taxon>
        <taxon>Spermatophyta</taxon>
        <taxon>Magnoliopsida</taxon>
        <taxon>eudicotyledons</taxon>
        <taxon>Gunneridae</taxon>
        <taxon>Pentapetalae</taxon>
        <taxon>asterids</taxon>
        <taxon>lamiids</taxon>
        <taxon>Lamiales</taxon>
        <taxon>Oleaceae</taxon>
        <taxon>Oleeae</taxon>
        <taxon>Olea</taxon>
    </lineage>
</organism>
<evidence type="ECO:0000256" key="2">
    <source>
        <dbReference type="ARBA" id="ARBA00004141"/>
    </source>
</evidence>
<dbReference type="GO" id="GO:0016020">
    <property type="term" value="C:membrane"/>
    <property type="evidence" value="ECO:0007669"/>
    <property type="project" value="UniProtKB-SubCell"/>
</dbReference>
<feature type="transmembrane region" description="Helical" evidence="7">
    <location>
        <begin position="141"/>
        <end position="160"/>
    </location>
</feature>
<dbReference type="Gramene" id="OE9A006595T1">
    <property type="protein sequence ID" value="OE9A006595C1"/>
    <property type="gene ID" value="OE9A006595"/>
</dbReference>
<evidence type="ECO:0000256" key="8">
    <source>
        <dbReference type="SAM" id="MobiDB-lite"/>
    </source>
</evidence>
<dbReference type="GO" id="GO:0016192">
    <property type="term" value="P:vesicle-mediated transport"/>
    <property type="evidence" value="ECO:0007669"/>
    <property type="project" value="UniProtKB-ARBA"/>
</dbReference>
<protein>
    <recommendedName>
        <fullName evidence="7">PRA1 family protein</fullName>
    </recommendedName>
</protein>
<feature type="transmembrane region" description="Helical" evidence="7">
    <location>
        <begin position="116"/>
        <end position="135"/>
    </location>
</feature>
<evidence type="ECO:0000256" key="4">
    <source>
        <dbReference type="ARBA" id="ARBA00022692"/>
    </source>
</evidence>
<feature type="transmembrane region" description="Helical" evidence="7">
    <location>
        <begin position="63"/>
        <end position="80"/>
    </location>
</feature>
<comment type="function">
    <text evidence="1 7">May be involved in both secretory and endocytic intracellular trafficking in the endosomal/prevacuolar compartments.</text>
</comment>
<feature type="compositionally biased region" description="Polar residues" evidence="8">
    <location>
        <begin position="1"/>
        <end position="20"/>
    </location>
</feature>
<dbReference type="PANTHER" id="PTHR38519">
    <property type="entry name" value="PRA1 FAMILY PROTEIN"/>
    <property type="match status" value="1"/>
</dbReference>
<comment type="similarity">
    <text evidence="3 7">Belongs to the PRA1 family.</text>
</comment>
<dbReference type="EMBL" id="CACTIH010007422">
    <property type="protein sequence ID" value="CAA3013084.1"/>
    <property type="molecule type" value="Genomic_DNA"/>
</dbReference>
<dbReference type="OrthoDB" id="690149at2759"/>
<dbReference type="InterPro" id="IPR004895">
    <property type="entry name" value="Prenylated_rab_accept_PRA1"/>
</dbReference>
<keyword evidence="6 7" id="KW-0472">Membrane</keyword>
<dbReference type="Pfam" id="PF03208">
    <property type="entry name" value="PRA1"/>
    <property type="match status" value="1"/>
</dbReference>
<accession>A0A8S0U362</accession>
<evidence type="ECO:0000256" key="6">
    <source>
        <dbReference type="ARBA" id="ARBA00023136"/>
    </source>
</evidence>
<evidence type="ECO:0000313" key="9">
    <source>
        <dbReference type="EMBL" id="CAA3013084.1"/>
    </source>
</evidence>
<name>A0A8S0U362_OLEEU</name>
<proteinExistence type="inferred from homology"/>
<keyword evidence="5 7" id="KW-1133">Transmembrane helix</keyword>
<evidence type="ECO:0000256" key="3">
    <source>
        <dbReference type="ARBA" id="ARBA00006483"/>
    </source>
</evidence>
<evidence type="ECO:0000256" key="7">
    <source>
        <dbReference type="RuleBase" id="RU363107"/>
    </source>
</evidence>
<dbReference type="AlphaFoldDB" id="A0A8S0U362"/>
<evidence type="ECO:0000313" key="10">
    <source>
        <dbReference type="Proteomes" id="UP000594638"/>
    </source>
</evidence>
<keyword evidence="4 7" id="KW-0812">Transmembrane</keyword>
<sequence>MASHGTTTHRPATTSPSPTISRDDEPEESIQKYLNRFKSTSPFNIPSTPESAAVRIIKNLEKFSLYYSIFVWTVLFITLIPRRKVSLILLVAMTEVTFLYFLLLRALPSSVVLHKIIGKRVVLFLLFMITSVELIVTGAFVHLFVTLSATIPIVILHAVLSKRDDVFVNEGRGDGELVRLVEERVSDADRENLV</sequence>
<dbReference type="Proteomes" id="UP000594638">
    <property type="component" value="Unassembled WGS sequence"/>
</dbReference>
<keyword evidence="7" id="KW-0813">Transport</keyword>
<feature type="region of interest" description="Disordered" evidence="8">
    <location>
        <begin position="1"/>
        <end position="27"/>
    </location>
</feature>
<dbReference type="GO" id="GO:0005783">
    <property type="term" value="C:endoplasmic reticulum"/>
    <property type="evidence" value="ECO:0007669"/>
    <property type="project" value="UniProtKB-ARBA"/>
</dbReference>
<keyword evidence="10" id="KW-1185">Reference proteome</keyword>
<comment type="caution">
    <text evidence="9">The sequence shown here is derived from an EMBL/GenBank/DDBJ whole genome shotgun (WGS) entry which is preliminary data.</text>
</comment>
<reference evidence="9 10" key="1">
    <citation type="submission" date="2019-12" db="EMBL/GenBank/DDBJ databases">
        <authorList>
            <person name="Alioto T."/>
            <person name="Alioto T."/>
            <person name="Gomez Garrido J."/>
        </authorList>
    </citation>
    <scope>NUCLEOTIDE SEQUENCE [LARGE SCALE GENOMIC DNA]</scope>
</reference>
<comment type="subcellular location">
    <subcellularLocation>
        <location evidence="2 7">Membrane</location>
        <topology evidence="2 7">Multi-pass membrane protein</topology>
    </subcellularLocation>
</comment>
<gene>
    <name evidence="9" type="ORF">OLEA9_A006595</name>
</gene>
<feature type="transmembrane region" description="Helical" evidence="7">
    <location>
        <begin position="86"/>
        <end position="104"/>
    </location>
</feature>
<evidence type="ECO:0000256" key="5">
    <source>
        <dbReference type="ARBA" id="ARBA00022989"/>
    </source>
</evidence>
<evidence type="ECO:0000256" key="1">
    <source>
        <dbReference type="ARBA" id="ARBA00002501"/>
    </source>
</evidence>
<dbReference type="PANTHER" id="PTHR38519:SF3">
    <property type="entry name" value="PRA1 FAMILY PROTEIN"/>
    <property type="match status" value="1"/>
</dbReference>